<dbReference type="Pfam" id="PF21722">
    <property type="entry name" value="Gly_rich_2"/>
    <property type="match status" value="1"/>
</dbReference>
<proteinExistence type="predicted"/>
<dbReference type="NCBIfam" id="NF033708">
    <property type="entry name" value="T9SS_Cterm_ChiA"/>
    <property type="match status" value="1"/>
</dbReference>
<comment type="caution">
    <text evidence="3">The sequence shown here is derived from an EMBL/GenBank/DDBJ whole genome shotgun (WGS) entry which is preliminary data.</text>
</comment>
<dbReference type="SMART" id="SM00972">
    <property type="entry name" value="SCPU"/>
    <property type="match status" value="3"/>
</dbReference>
<gene>
    <name evidence="3" type="ORF">B0A72_17175</name>
    <name evidence="4" type="ORF">SAMN05444387_2317</name>
</gene>
<dbReference type="Proteomes" id="UP000184216">
    <property type="component" value="Unassembled WGS sequence"/>
</dbReference>
<keyword evidence="1" id="KW-0732">Signal</keyword>
<dbReference type="InterPro" id="IPR049304">
    <property type="entry name" value="Gly_rich_dom"/>
</dbReference>
<sequence>MRLKLCLLLVFIITFSWAQTTKTFVTNGTFPVPNGVTSINVSAWGGGGSGGGASGAGLLLGRGAAGGGGGAFASSTLTVTPGATLNVVVAGQTLGASGANGTAGGNSTITGYESLFLAAGGSGGGANNAGGTPVGGIGGTVANSKGTVRFAGTSGGNGSTSLLSLLLSSGAGGAGANAGGAGGASLSSLILGTAPGNAGSSPGGGGGGAINSALGAAQVGGTGAAGQLTISYTCPTYNITSTTATNVCASSGTTSTVTVTSGASSLPVGNYVVTYNRSNPSATALTANLTVSTAGTGVFTAVGLNTVGSSTITVTKITSQTCSSTISSNNTATVIISPATVAGTVTGGTTINAGSTSGLLTLSGHTGTVVKWQSSVSPFTTWVDIANTNTTYTSGTLTATTQFRAVVQSGACAAANSAATTVTVVPLPTITGLAASNVCTSATAQSTALSYSATTGSPITYSIVWNSSPANSFAAVTDAALPSSPITIAVPAGAAAGTYTGTLTVKNANGGISTGSIFTVTINETPTITSDGVFSLICANGSSQIATLFYIASSGNPTSYAIDWNSTANAAFLPDIPDIPNVFDPTGSKIEIEIPANVLPGTYNGSLIVKNGSCSSAYPVTITIIEQAVGGTVTGGTTINSGETSGLLTLSGHTGTVVKWQSSVSPFTTWVDIANTDTTYTSEVLTETTQFRAVVRNGFCPVVNSAATTVTVEALPTVDVIAVTSVCSSTAEQETDLIYETTGSPLTYSIVWDSSPANNFAAVIDEQLFGGTLPIIHITVPAGTAAGTYTGTLTVKNANGGTSAGSIFTVTVNATPTLTTDGEFSVVCAGSASVSALTYTASSGNATSYAIDWDNAANEAFLSDIPDTLQNFDPDGGKIEIAIPANALPGTYEGLFTLENEFCSSQYPVTITIFPATVGGTVNGGTTITSGNTSGLLTLSGHTGSVVKWQSSVSPFTTWDDIANTNTTYTSEVLTATTQFRAVLQSGDCAVVNSAATTVTVEELPTITGVGAYAVCSSAAAQSTTLYYSETTGSPVTYSIVWDSSPTNSFVAVTDEVLPAGDITIAVPAGTAAGTYFGVLTVKNVNGASSTGSLFIVTVNATPTIVTDGILSETCAGTSSVSALSYSASSGNPTGYAIDWEEDGNDAFLPDIIYGEQTFDPSGGKIEFSIPANALPGTYQGLFTVKSDFCDSEYYPVTITVNPKTVGGTVNGGTTIISGSTSDLLTLSGHTGSVIKWQSSVSPFTTWVDVANTNTTYTSGVLTATTQFRAVVQNGDCAIVNSAPTTVTVEDLPEITAAESANTVCRSNAAQSTTLSYSATTGSPVSYSIVWDSSPANSFAAVTDAALPASPITIAVPAGAAAGTYTGTLTVKNASNVSSAGSLFTVTVNPPPTITTNGTISPVFTSTSSQTTSLAYTAVTGNPTGYSINWDIFSTNSPIDNQGLTPFTFAPGGGVINTIEISPNIPDGTYVGILTIYNETCIVEAVGVTIVVNDAVVPPTITVAESTNTVCSSNDLQGTALSYSATTGSPVSYSIVWDSSPANSFAAVTDAELPASPIKILIPAGTGGGTYTGTLTVKDANGVVSTGSVFTVPINQSPEVTITTTPETSGSLGSIFVENLPEGNSLVAISPGGTIYESNTGSLLIDNLSSGTYLLKIISEQGCDQDVTVGVPYQFFAPEGAKSANNSISIASANKVINVETFNENIDEVLVYDMSGSLLYKKEKIGDSKLVIDNLTNRHQILIVKVVLDNNRTETKKVSY</sequence>
<evidence type="ECO:0000313" key="4">
    <source>
        <dbReference type="EMBL" id="SHM36619.1"/>
    </source>
</evidence>
<feature type="domain" description="Glycine-rich" evidence="2">
    <location>
        <begin position="27"/>
        <end position="232"/>
    </location>
</feature>
<keyword evidence="5" id="KW-1185">Reference proteome</keyword>
<dbReference type="RefSeq" id="WP_073395122.1">
    <property type="nucleotide sequence ID" value="NZ_FRBX01000003.1"/>
</dbReference>
<organism evidence="3 6">
    <name type="scientific">Flavobacterium pectinovorum</name>
    <dbReference type="NCBI Taxonomy" id="29533"/>
    <lineage>
        <taxon>Bacteria</taxon>
        <taxon>Pseudomonadati</taxon>
        <taxon>Bacteroidota</taxon>
        <taxon>Flavobacteriia</taxon>
        <taxon>Flavobacteriales</taxon>
        <taxon>Flavobacteriaceae</taxon>
        <taxon>Flavobacterium</taxon>
    </lineage>
</organism>
<dbReference type="EMBL" id="MUHB01000017">
    <property type="protein sequence ID" value="OXB02380.1"/>
    <property type="molecule type" value="Genomic_DNA"/>
</dbReference>
<accession>A0AB36NXH3</accession>
<evidence type="ECO:0000313" key="5">
    <source>
        <dbReference type="Proteomes" id="UP000184216"/>
    </source>
</evidence>
<evidence type="ECO:0000313" key="6">
    <source>
        <dbReference type="Proteomes" id="UP000198431"/>
    </source>
</evidence>
<evidence type="ECO:0000256" key="1">
    <source>
        <dbReference type="SAM" id="SignalP"/>
    </source>
</evidence>
<evidence type="ECO:0000259" key="2">
    <source>
        <dbReference type="Pfam" id="PF21722"/>
    </source>
</evidence>
<dbReference type="Proteomes" id="UP000198431">
    <property type="component" value="Unassembled WGS sequence"/>
</dbReference>
<feature type="signal peptide" evidence="1">
    <location>
        <begin position="1"/>
        <end position="18"/>
    </location>
</feature>
<reference evidence="3 6" key="1">
    <citation type="submission" date="2016-11" db="EMBL/GenBank/DDBJ databases">
        <title>Whole genomes of Flavobacteriaceae.</title>
        <authorList>
            <person name="Stine C."/>
            <person name="Li C."/>
            <person name="Tadesse D."/>
        </authorList>
    </citation>
    <scope>NUCLEOTIDE SEQUENCE [LARGE SCALE GENOMIC DNA]</scope>
    <source>
        <strain evidence="3 6">ATCC 19366</strain>
    </source>
</reference>
<name>A0AB36NXH3_9FLAO</name>
<dbReference type="EMBL" id="FRBX01000003">
    <property type="protein sequence ID" value="SHM36619.1"/>
    <property type="molecule type" value="Genomic_DNA"/>
</dbReference>
<feature type="chain" id="PRO_5044235893" description="Glycine-rich domain-containing protein" evidence="1">
    <location>
        <begin position="19"/>
        <end position="1760"/>
    </location>
</feature>
<protein>
    <recommendedName>
        <fullName evidence="2">Glycine-rich domain-containing protein</fullName>
    </recommendedName>
</protein>
<evidence type="ECO:0000313" key="3">
    <source>
        <dbReference type="EMBL" id="OXB02380.1"/>
    </source>
</evidence>
<reference evidence="4 5" key="2">
    <citation type="submission" date="2016-11" db="EMBL/GenBank/DDBJ databases">
        <authorList>
            <person name="Varghese N."/>
            <person name="Submissions S."/>
        </authorList>
    </citation>
    <scope>NUCLEOTIDE SEQUENCE [LARGE SCALE GENOMIC DNA]</scope>
    <source>
        <strain evidence="4 5">DSM 6368</strain>
    </source>
</reference>